<dbReference type="GO" id="GO:0004792">
    <property type="term" value="F:thiosulfate-cyanide sulfurtransferase activity"/>
    <property type="evidence" value="ECO:0007669"/>
    <property type="project" value="TreeGrafter"/>
</dbReference>
<dbReference type="AlphaFoldDB" id="A0A6J6F2T4"/>
<dbReference type="GO" id="GO:0008146">
    <property type="term" value="F:sulfotransferase activity"/>
    <property type="evidence" value="ECO:0007669"/>
    <property type="project" value="TreeGrafter"/>
</dbReference>
<dbReference type="CDD" id="cd00757">
    <property type="entry name" value="ThiF_MoeB_HesA_family"/>
    <property type="match status" value="1"/>
</dbReference>
<organism evidence="5">
    <name type="scientific">freshwater metagenome</name>
    <dbReference type="NCBI Taxonomy" id="449393"/>
    <lineage>
        <taxon>unclassified sequences</taxon>
        <taxon>metagenomes</taxon>
        <taxon>ecological metagenomes</taxon>
    </lineage>
</organism>
<gene>
    <name evidence="5" type="ORF">UFOPK1603_01638</name>
</gene>
<keyword evidence="2" id="KW-0547">Nucleotide-binding</keyword>
<dbReference type="PANTHER" id="PTHR10953:SF102">
    <property type="entry name" value="ADENYLYLTRANSFERASE AND SULFURTRANSFERASE MOCS3"/>
    <property type="match status" value="1"/>
</dbReference>
<dbReference type="GO" id="GO:0005524">
    <property type="term" value="F:ATP binding"/>
    <property type="evidence" value="ECO:0007669"/>
    <property type="project" value="UniProtKB-KW"/>
</dbReference>
<dbReference type="Gene3D" id="3.40.250.10">
    <property type="entry name" value="Rhodanese-like domain"/>
    <property type="match status" value="1"/>
</dbReference>
<feature type="domain" description="Rhodanese" evidence="4">
    <location>
        <begin position="28"/>
        <end position="118"/>
    </location>
</feature>
<dbReference type="NCBIfam" id="NF004281">
    <property type="entry name" value="PRK05690.1"/>
    <property type="match status" value="1"/>
</dbReference>
<dbReference type="Gene3D" id="3.40.50.720">
    <property type="entry name" value="NAD(P)-binding Rossmann-like Domain"/>
    <property type="match status" value="1"/>
</dbReference>
<dbReference type="GO" id="GO:0008641">
    <property type="term" value="F:ubiquitin-like modifier activating enzyme activity"/>
    <property type="evidence" value="ECO:0007669"/>
    <property type="project" value="InterPro"/>
</dbReference>
<dbReference type="InterPro" id="IPR000594">
    <property type="entry name" value="ThiF_NAD_FAD-bd"/>
</dbReference>
<evidence type="ECO:0000256" key="1">
    <source>
        <dbReference type="ARBA" id="ARBA00022679"/>
    </source>
</evidence>
<protein>
    <submittedName>
        <fullName evidence="5">Unannotated protein</fullName>
    </submittedName>
</protein>
<dbReference type="PANTHER" id="PTHR10953">
    <property type="entry name" value="UBIQUITIN-ACTIVATING ENZYME E1"/>
    <property type="match status" value="1"/>
</dbReference>
<accession>A0A6J6F2T4</accession>
<dbReference type="SUPFAM" id="SSF52821">
    <property type="entry name" value="Rhodanese/Cell cycle control phosphatase"/>
    <property type="match status" value="1"/>
</dbReference>
<name>A0A6J6F2T4_9ZZZZ</name>
<dbReference type="GO" id="GO:0016779">
    <property type="term" value="F:nucleotidyltransferase activity"/>
    <property type="evidence" value="ECO:0007669"/>
    <property type="project" value="TreeGrafter"/>
</dbReference>
<keyword evidence="3" id="KW-0067">ATP-binding</keyword>
<dbReference type="Pfam" id="PF00899">
    <property type="entry name" value="ThiF"/>
    <property type="match status" value="1"/>
</dbReference>
<dbReference type="InterPro" id="IPR036873">
    <property type="entry name" value="Rhodanese-like_dom_sf"/>
</dbReference>
<dbReference type="InterPro" id="IPR045886">
    <property type="entry name" value="ThiF/MoeB/HesA"/>
</dbReference>
<dbReference type="SMART" id="SM00450">
    <property type="entry name" value="RHOD"/>
    <property type="match status" value="1"/>
</dbReference>
<dbReference type="InterPro" id="IPR001763">
    <property type="entry name" value="Rhodanese-like_dom"/>
</dbReference>
<dbReference type="EMBL" id="CAEZTG010000198">
    <property type="protein sequence ID" value="CAB4579188.1"/>
    <property type="molecule type" value="Genomic_DNA"/>
</dbReference>
<reference evidence="5" key="1">
    <citation type="submission" date="2020-05" db="EMBL/GenBank/DDBJ databases">
        <authorList>
            <person name="Chiriac C."/>
            <person name="Salcher M."/>
            <person name="Ghai R."/>
            <person name="Kavagutti S V."/>
        </authorList>
    </citation>
    <scope>NUCLEOTIDE SEQUENCE</scope>
</reference>
<dbReference type="GO" id="GO:0005829">
    <property type="term" value="C:cytosol"/>
    <property type="evidence" value="ECO:0007669"/>
    <property type="project" value="TreeGrafter"/>
</dbReference>
<dbReference type="SUPFAM" id="SSF69572">
    <property type="entry name" value="Activating enzymes of the ubiquitin-like proteins"/>
    <property type="match status" value="1"/>
</dbReference>
<sequence length="391" mass="42692">MATFRDLLSQTKSQITEIEPAEAEALRAQPATVFLDVREPDEFEQGAIPNAVFIPRGHLEAQVESRIPNRESKVVVFCAGGVRSAFAAKTLGELGYIDVLSMNGGFNAWKDQGLEWSAPRTLSAEQRNRYQRHLLLPEVGEEGQLKLLDSKILLLGAGGLGSPSALYLAAAGVGTIGIIDMDVVDESNLQRQIIHNIERVGMRKVDSAAKTLQLLNPEVNVITHDMRLDASNVEELLSQYDLVVDGADNFPSRYLLNDASLKTGTPVVHGSIFRFEGQITVFLPHDGPCYRCFLPEPPPPELAPSCAEAGVLGVLPGIVGSIQAIEAIKLLLGLGDSLSGRLMAYDSLEQSFMTYKIRRDPKCPACSIEPEEIVIAEYDQYCTPHAPHFDL</sequence>
<evidence type="ECO:0000256" key="2">
    <source>
        <dbReference type="ARBA" id="ARBA00022741"/>
    </source>
</evidence>
<evidence type="ECO:0000313" key="5">
    <source>
        <dbReference type="EMBL" id="CAB4579188.1"/>
    </source>
</evidence>
<dbReference type="PROSITE" id="PS50206">
    <property type="entry name" value="RHODANESE_3"/>
    <property type="match status" value="1"/>
</dbReference>
<keyword evidence="1" id="KW-0808">Transferase</keyword>
<evidence type="ECO:0000256" key="3">
    <source>
        <dbReference type="ARBA" id="ARBA00022840"/>
    </source>
</evidence>
<dbReference type="InterPro" id="IPR035985">
    <property type="entry name" value="Ubiquitin-activating_enz"/>
</dbReference>
<proteinExistence type="predicted"/>
<dbReference type="Pfam" id="PF00581">
    <property type="entry name" value="Rhodanese"/>
    <property type="match status" value="1"/>
</dbReference>
<dbReference type="FunFam" id="3.40.50.720:FF:000033">
    <property type="entry name" value="Adenylyltransferase and sulfurtransferase MOCS3"/>
    <property type="match status" value="1"/>
</dbReference>
<dbReference type="NCBIfam" id="NF006444">
    <property type="entry name" value="PRK08762.1"/>
    <property type="match status" value="1"/>
</dbReference>
<evidence type="ECO:0000259" key="4">
    <source>
        <dbReference type="PROSITE" id="PS50206"/>
    </source>
</evidence>
<dbReference type="CDD" id="cd00158">
    <property type="entry name" value="RHOD"/>
    <property type="match status" value="1"/>
</dbReference>